<comment type="subunit">
    <text evidence="3">The 26S proteasome consists of a 20S proteasome core and two 19S regulatory subunits. The 20S proteasome core is composed of 28 subunits that are arranged in four stacked rings, resulting in a barrel-shaped structure. The two end rings are each formed by seven alpha subunits, and the two central rings are each formed by seven beta subunits. The catalytic chamber with the active sites is on the inside of the barrel.</text>
</comment>
<accession>A0AAV5U1Q2</accession>
<dbReference type="GO" id="GO:0005839">
    <property type="term" value="C:proteasome core complex"/>
    <property type="evidence" value="ECO:0007669"/>
    <property type="project" value="InterPro"/>
</dbReference>
<keyword evidence="5" id="KW-1185">Reference proteome</keyword>
<evidence type="ECO:0000256" key="1">
    <source>
        <dbReference type="ARBA" id="ARBA00016157"/>
    </source>
</evidence>
<feature type="non-terminal residue" evidence="4">
    <location>
        <position position="1"/>
    </location>
</feature>
<name>A0AAV5U1Q2_9BILA</name>
<dbReference type="InterPro" id="IPR001353">
    <property type="entry name" value="Proteasome_sua/b"/>
</dbReference>
<dbReference type="GO" id="GO:0051603">
    <property type="term" value="P:proteolysis involved in protein catabolic process"/>
    <property type="evidence" value="ECO:0007669"/>
    <property type="project" value="InterPro"/>
</dbReference>
<evidence type="ECO:0000313" key="5">
    <source>
        <dbReference type="Proteomes" id="UP001432027"/>
    </source>
</evidence>
<dbReference type="InterPro" id="IPR029055">
    <property type="entry name" value="Ntn_hydrolases_N"/>
</dbReference>
<dbReference type="PIRSF" id="PIRSF001213">
    <property type="entry name" value="Psome_endopept_beta"/>
    <property type="match status" value="1"/>
</dbReference>
<reference evidence="4" key="1">
    <citation type="submission" date="2023-10" db="EMBL/GenBank/DDBJ databases">
        <title>Genome assembly of Pristionchus species.</title>
        <authorList>
            <person name="Yoshida K."/>
            <person name="Sommer R.J."/>
        </authorList>
    </citation>
    <scope>NUCLEOTIDE SEQUENCE</scope>
    <source>
        <strain evidence="4">RS0144</strain>
    </source>
</reference>
<dbReference type="InterPro" id="IPR016295">
    <property type="entry name" value="Proteasome_beta4"/>
</dbReference>
<dbReference type="AlphaFoldDB" id="A0AAV5U1Q2"/>
<dbReference type="EMBL" id="BTSX01000005">
    <property type="protein sequence ID" value="GMT00387.1"/>
    <property type="molecule type" value="Genomic_DNA"/>
</dbReference>
<dbReference type="PANTHER" id="PTHR32194">
    <property type="entry name" value="METALLOPROTEASE TLDD"/>
    <property type="match status" value="1"/>
</dbReference>
<protein>
    <recommendedName>
        <fullName evidence="1">Proteasome subunit beta type-4</fullName>
    </recommendedName>
</protein>
<dbReference type="GO" id="GO:0005737">
    <property type="term" value="C:cytoplasm"/>
    <property type="evidence" value="ECO:0007669"/>
    <property type="project" value="TreeGrafter"/>
</dbReference>
<dbReference type="InterPro" id="IPR023333">
    <property type="entry name" value="Proteasome_suB-type"/>
</dbReference>
<gene>
    <name evidence="4" type="ORF">PENTCL1PPCAC_22561</name>
</gene>
<evidence type="ECO:0000313" key="4">
    <source>
        <dbReference type="EMBL" id="GMT00387.1"/>
    </source>
</evidence>
<proteinExistence type="predicted"/>
<sequence>FQLNMEGKYGGFHMNTLNPTCTGTSVIAVVYDEGVAVMSDTVVSYGKSARYKNVTRQYKVNDRVIVAFSGDHADFHTLQNIIERQVSKWAVVGQKLNPSALFSFLTSLMYSSRCKMNPFWNTLIIAGWEENEEGGKPFLGHITPKGVAFEAKHTATGIASHLLTQVIEDETRDKTSLNRCKAESILRRAVELAIYHDCLADNEFEIGVVGKTEKASVQQQKPIIGDWSIAETNCQYE</sequence>
<dbReference type="Gene3D" id="3.60.20.10">
    <property type="entry name" value="Glutamine Phosphoribosylpyrophosphate, subunit 1, domain 1"/>
    <property type="match status" value="1"/>
</dbReference>
<dbReference type="Pfam" id="PF00227">
    <property type="entry name" value="Proteasome"/>
    <property type="match status" value="1"/>
</dbReference>
<dbReference type="PANTHER" id="PTHR32194:SF6">
    <property type="entry name" value="PROTEASOME SUBUNIT BETA"/>
    <property type="match status" value="1"/>
</dbReference>
<dbReference type="SUPFAM" id="SSF56235">
    <property type="entry name" value="N-terminal nucleophile aminohydrolases (Ntn hydrolases)"/>
    <property type="match status" value="1"/>
</dbReference>
<evidence type="ECO:0000256" key="3">
    <source>
        <dbReference type="ARBA" id="ARBA00026071"/>
    </source>
</evidence>
<keyword evidence="2" id="KW-0539">Nucleus</keyword>
<comment type="caution">
    <text evidence="4">The sequence shown here is derived from an EMBL/GenBank/DDBJ whole genome shotgun (WGS) entry which is preliminary data.</text>
</comment>
<organism evidence="4 5">
    <name type="scientific">Pristionchus entomophagus</name>
    <dbReference type="NCBI Taxonomy" id="358040"/>
    <lineage>
        <taxon>Eukaryota</taxon>
        <taxon>Metazoa</taxon>
        <taxon>Ecdysozoa</taxon>
        <taxon>Nematoda</taxon>
        <taxon>Chromadorea</taxon>
        <taxon>Rhabditida</taxon>
        <taxon>Rhabditina</taxon>
        <taxon>Diplogasteromorpha</taxon>
        <taxon>Diplogasteroidea</taxon>
        <taxon>Neodiplogasteridae</taxon>
        <taxon>Pristionchus</taxon>
    </lineage>
</organism>
<evidence type="ECO:0000256" key="2">
    <source>
        <dbReference type="ARBA" id="ARBA00023242"/>
    </source>
</evidence>
<dbReference type="Proteomes" id="UP001432027">
    <property type="component" value="Unassembled WGS sequence"/>
</dbReference>